<feature type="chain" id="PRO_5003095235" description="DOMON domain-containing protein" evidence="6">
    <location>
        <begin position="27"/>
        <end position="139"/>
    </location>
</feature>
<feature type="domain" description="DOMON" evidence="7">
    <location>
        <begin position="48"/>
        <end position="139"/>
    </location>
</feature>
<evidence type="ECO:0000256" key="2">
    <source>
        <dbReference type="ARBA" id="ARBA00022448"/>
    </source>
</evidence>
<dbReference type="PANTHER" id="PTHR23130">
    <property type="entry name" value="CYTOCHROME B561 AND DOMON DOMAIN-CONTAINING PROTEIN"/>
    <property type="match status" value="1"/>
</dbReference>
<proteinExistence type="predicted"/>
<dbReference type="InParanoid" id="D7FJ78"/>
<feature type="signal peptide" evidence="6">
    <location>
        <begin position="1"/>
        <end position="26"/>
    </location>
</feature>
<keyword evidence="2" id="KW-0813">Transport</keyword>
<keyword evidence="9" id="KW-1185">Reference proteome</keyword>
<evidence type="ECO:0000259" key="7">
    <source>
        <dbReference type="PROSITE" id="PS50836"/>
    </source>
</evidence>
<evidence type="ECO:0000313" key="8">
    <source>
        <dbReference type="EMBL" id="CBJ28988.1"/>
    </source>
</evidence>
<dbReference type="EMBL" id="FN647916">
    <property type="protein sequence ID" value="CBJ28988.1"/>
    <property type="molecule type" value="Genomic_DNA"/>
</dbReference>
<dbReference type="CDD" id="cd09631">
    <property type="entry name" value="DOMON_DOH"/>
    <property type="match status" value="1"/>
</dbReference>
<evidence type="ECO:0000256" key="3">
    <source>
        <dbReference type="ARBA" id="ARBA00022729"/>
    </source>
</evidence>
<dbReference type="PROSITE" id="PS50836">
    <property type="entry name" value="DOMON"/>
    <property type="match status" value="1"/>
</dbReference>
<evidence type="ECO:0000256" key="6">
    <source>
        <dbReference type="SAM" id="SignalP"/>
    </source>
</evidence>
<organism evidence="8 9">
    <name type="scientific">Ectocarpus siliculosus</name>
    <name type="common">Brown alga</name>
    <name type="synonym">Conferva siliculosa</name>
    <dbReference type="NCBI Taxonomy" id="2880"/>
    <lineage>
        <taxon>Eukaryota</taxon>
        <taxon>Sar</taxon>
        <taxon>Stramenopiles</taxon>
        <taxon>Ochrophyta</taxon>
        <taxon>PX clade</taxon>
        <taxon>Phaeophyceae</taxon>
        <taxon>Ectocarpales</taxon>
        <taxon>Ectocarpaceae</taxon>
        <taxon>Ectocarpus</taxon>
    </lineage>
</organism>
<evidence type="ECO:0000256" key="1">
    <source>
        <dbReference type="ARBA" id="ARBA00004370"/>
    </source>
</evidence>
<dbReference type="Proteomes" id="UP000002630">
    <property type="component" value="Linkage Group LG04"/>
</dbReference>
<evidence type="ECO:0000313" key="9">
    <source>
        <dbReference type="Proteomes" id="UP000002630"/>
    </source>
</evidence>
<dbReference type="EMBL" id="FN649729">
    <property type="protein sequence ID" value="CBJ28988.1"/>
    <property type="molecule type" value="Genomic_DNA"/>
</dbReference>
<gene>
    <name evidence="8" type="ORF">Esi_0127_0078</name>
</gene>
<dbReference type="InterPro" id="IPR005018">
    <property type="entry name" value="DOMON_domain"/>
</dbReference>
<reference evidence="8 9" key="1">
    <citation type="journal article" date="2010" name="Nature">
        <title>The Ectocarpus genome and the independent evolution of multicellularity in brown algae.</title>
        <authorList>
            <person name="Cock J.M."/>
            <person name="Sterck L."/>
            <person name="Rouze P."/>
            <person name="Scornet D."/>
            <person name="Allen A.E."/>
            <person name="Amoutzias G."/>
            <person name="Anthouard V."/>
            <person name="Artiguenave F."/>
            <person name="Aury J.M."/>
            <person name="Badger J.H."/>
            <person name="Beszteri B."/>
            <person name="Billiau K."/>
            <person name="Bonnet E."/>
            <person name="Bothwell J.H."/>
            <person name="Bowler C."/>
            <person name="Boyen C."/>
            <person name="Brownlee C."/>
            <person name="Carrano C.J."/>
            <person name="Charrier B."/>
            <person name="Cho G.Y."/>
            <person name="Coelho S.M."/>
            <person name="Collen J."/>
            <person name="Corre E."/>
            <person name="Da Silva C."/>
            <person name="Delage L."/>
            <person name="Delaroque N."/>
            <person name="Dittami S.M."/>
            <person name="Doulbeau S."/>
            <person name="Elias M."/>
            <person name="Farnham G."/>
            <person name="Gachon C.M."/>
            <person name="Gschloessl B."/>
            <person name="Heesch S."/>
            <person name="Jabbari K."/>
            <person name="Jubin C."/>
            <person name="Kawai H."/>
            <person name="Kimura K."/>
            <person name="Kloareg B."/>
            <person name="Kupper F.C."/>
            <person name="Lang D."/>
            <person name="Le Bail A."/>
            <person name="Leblanc C."/>
            <person name="Lerouge P."/>
            <person name="Lohr M."/>
            <person name="Lopez P.J."/>
            <person name="Martens C."/>
            <person name="Maumus F."/>
            <person name="Michel G."/>
            <person name="Miranda-Saavedra D."/>
            <person name="Morales J."/>
            <person name="Moreau H."/>
            <person name="Motomura T."/>
            <person name="Nagasato C."/>
            <person name="Napoli C.A."/>
            <person name="Nelson D.R."/>
            <person name="Nyvall-Collen P."/>
            <person name="Peters A.F."/>
            <person name="Pommier C."/>
            <person name="Potin P."/>
            <person name="Poulain J."/>
            <person name="Quesneville H."/>
            <person name="Read B."/>
            <person name="Rensing S.A."/>
            <person name="Ritter A."/>
            <person name="Rousvoal S."/>
            <person name="Samanta M."/>
            <person name="Samson G."/>
            <person name="Schroeder D.C."/>
            <person name="Segurens B."/>
            <person name="Strittmatter M."/>
            <person name="Tonon T."/>
            <person name="Tregear J.W."/>
            <person name="Valentin K."/>
            <person name="von Dassow P."/>
            <person name="Yamagishi T."/>
            <person name="Van de Peer Y."/>
            <person name="Wincker P."/>
        </authorList>
    </citation>
    <scope>NUCLEOTIDE SEQUENCE [LARGE SCALE GENOMIC DNA]</scope>
    <source>
        <strain evidence="9">Ec32 / CCAP1310/4</strain>
    </source>
</reference>
<keyword evidence="3 6" id="KW-0732">Signal</keyword>
<dbReference type="InterPro" id="IPR045266">
    <property type="entry name" value="DOH_DOMON"/>
</dbReference>
<dbReference type="AlphaFoldDB" id="D7FJ78"/>
<dbReference type="OrthoDB" id="10003276at2759"/>
<feature type="region of interest" description="Disordered" evidence="5">
    <location>
        <begin position="100"/>
        <end position="121"/>
    </location>
</feature>
<protein>
    <recommendedName>
        <fullName evidence="7">DOMON domain-containing protein</fullName>
    </recommendedName>
</protein>
<comment type="subcellular location">
    <subcellularLocation>
        <location evidence="1">Membrane</location>
    </subcellularLocation>
</comment>
<name>D7FJ78_ECTSI</name>
<dbReference type="PANTHER" id="PTHR23130:SF171">
    <property type="entry name" value="OS01G0895300 PROTEIN"/>
    <property type="match status" value="1"/>
</dbReference>
<dbReference type="GO" id="GO:0016020">
    <property type="term" value="C:membrane"/>
    <property type="evidence" value="ECO:0007669"/>
    <property type="project" value="UniProtKB-SubCell"/>
</dbReference>
<dbReference type="Pfam" id="PF03351">
    <property type="entry name" value="DOMON"/>
    <property type="match status" value="1"/>
</dbReference>
<evidence type="ECO:0000256" key="4">
    <source>
        <dbReference type="ARBA" id="ARBA00023136"/>
    </source>
</evidence>
<evidence type="ECO:0000256" key="5">
    <source>
        <dbReference type="SAM" id="MobiDB-lite"/>
    </source>
</evidence>
<sequence length="139" mass="15194">MMAMVSTAIRPLGLVVLAALAVSTAAQSGSNCEVSDLDEYEFMHSPTHGFVIYWTHDTDTVSFMVEAEAEQWTAVGFSPDGDMVGSDAVIYRPEDEEVSEQFLDAQKTDDPPTLWHGGSSKAAGTKVKVSRDFRRTCVR</sequence>
<keyword evidence="4" id="KW-0472">Membrane</keyword>
<accession>D7FJ78</accession>